<keyword evidence="3" id="KW-1185">Reference proteome</keyword>
<feature type="compositionally biased region" description="Polar residues" evidence="1">
    <location>
        <begin position="108"/>
        <end position="117"/>
    </location>
</feature>
<proteinExistence type="predicted"/>
<evidence type="ECO:0000313" key="3">
    <source>
        <dbReference type="Proteomes" id="UP000728185"/>
    </source>
</evidence>
<protein>
    <submittedName>
        <fullName evidence="2">Uncharacterized protein</fullName>
    </submittedName>
</protein>
<dbReference type="EMBL" id="LUCM01008502">
    <property type="protein sequence ID" value="KAA0188296.1"/>
    <property type="molecule type" value="Genomic_DNA"/>
</dbReference>
<feature type="region of interest" description="Disordered" evidence="1">
    <location>
        <begin position="40"/>
        <end position="117"/>
    </location>
</feature>
<reference evidence="2" key="1">
    <citation type="submission" date="2019-05" db="EMBL/GenBank/DDBJ databases">
        <title>Annotation for the trematode Fasciolopsis buski.</title>
        <authorList>
            <person name="Choi Y.-J."/>
        </authorList>
    </citation>
    <scope>NUCLEOTIDE SEQUENCE</scope>
    <source>
        <strain evidence="2">HT</strain>
        <tissue evidence="2">Whole worm</tissue>
    </source>
</reference>
<dbReference type="OrthoDB" id="6258915at2759"/>
<dbReference type="Proteomes" id="UP000728185">
    <property type="component" value="Unassembled WGS sequence"/>
</dbReference>
<organism evidence="2 3">
    <name type="scientific">Fasciolopsis buskii</name>
    <dbReference type="NCBI Taxonomy" id="27845"/>
    <lineage>
        <taxon>Eukaryota</taxon>
        <taxon>Metazoa</taxon>
        <taxon>Spiralia</taxon>
        <taxon>Lophotrochozoa</taxon>
        <taxon>Platyhelminthes</taxon>
        <taxon>Trematoda</taxon>
        <taxon>Digenea</taxon>
        <taxon>Plagiorchiida</taxon>
        <taxon>Echinostomata</taxon>
        <taxon>Echinostomatoidea</taxon>
        <taxon>Fasciolidae</taxon>
        <taxon>Fasciolopsis</taxon>
    </lineage>
</organism>
<evidence type="ECO:0000256" key="1">
    <source>
        <dbReference type="SAM" id="MobiDB-lite"/>
    </source>
</evidence>
<feature type="compositionally biased region" description="Polar residues" evidence="1">
    <location>
        <begin position="70"/>
        <end position="86"/>
    </location>
</feature>
<evidence type="ECO:0000313" key="2">
    <source>
        <dbReference type="EMBL" id="KAA0188296.1"/>
    </source>
</evidence>
<comment type="caution">
    <text evidence="2">The sequence shown here is derived from an EMBL/GenBank/DDBJ whole genome shotgun (WGS) entry which is preliminary data.</text>
</comment>
<sequence length="252" mass="28342">MFEHYDPRMRSTLASQLFGITRLPCATDCQFYPELLHCSRESHSSSGRETRNRPSHTRLSPFHSYARPYSTCSSNTSSTPVLSTSDRPSESHDSSRNTTPEEVARRATTCTDQRVPTPKWQFSDSLLSSGEAIQSPPADNFPERDSVLEKPLLSYHVGSDVYASKHNRRSRLDSTSLRLANEFDIVDWSSEHIDLGPFNDEPVDLHTLVSDTMDPIGLRPEESFFDPAYDPIDLIHQFGIDKCSSLTLSSSP</sequence>
<gene>
    <name evidence="2" type="ORF">FBUS_00180</name>
</gene>
<feature type="compositionally biased region" description="Basic and acidic residues" evidence="1">
    <location>
        <begin position="40"/>
        <end position="52"/>
    </location>
</feature>
<accession>A0A8E0VIW6</accession>
<dbReference type="AlphaFoldDB" id="A0A8E0VIW6"/>
<name>A0A8E0VIW6_9TREM</name>